<dbReference type="EMBL" id="OCYT01000019">
    <property type="protein sequence ID" value="SON76258.1"/>
    <property type="molecule type" value="Genomic_DNA"/>
</dbReference>
<dbReference type="Proteomes" id="UP000234181">
    <property type="component" value="Unassembled WGS sequence"/>
</dbReference>
<sequence>MASAASSARRPSANAQLMQIAMRDEALQITRQTFLPVLDPVEAPRQPRQGGLHNHRPAERRRCAGA</sequence>
<proteinExistence type="predicted"/>
<comment type="caution">
    <text evidence="3">The sequence shown here is derived from an EMBL/GenBank/DDBJ whole genome shotgun (WGS) entry which is preliminary data.</text>
</comment>
<feature type="compositionally biased region" description="Basic and acidic residues" evidence="1">
    <location>
        <begin position="56"/>
        <end position="66"/>
    </location>
</feature>
<evidence type="ECO:0000313" key="4">
    <source>
        <dbReference type="Proteomes" id="UP000234166"/>
    </source>
</evidence>
<feature type="region of interest" description="Disordered" evidence="1">
    <location>
        <begin position="38"/>
        <end position="66"/>
    </location>
</feature>
<gene>
    <name evidence="2" type="ORF">XAP6984_1150014</name>
    <name evidence="3" type="ORF">XAP7430_1120014</name>
</gene>
<dbReference type="Proteomes" id="UP000234166">
    <property type="component" value="Unassembled WGS sequence"/>
</dbReference>
<dbReference type="EMBL" id="OCYS01000016">
    <property type="protein sequence ID" value="SON79803.1"/>
    <property type="molecule type" value="Genomic_DNA"/>
</dbReference>
<dbReference type="AlphaFoldDB" id="A0AB38DUQ0"/>
<organism evidence="3 4">
    <name type="scientific">Xanthomonas campestris pv. phaseoli</name>
    <dbReference type="NCBI Taxonomy" id="317013"/>
    <lineage>
        <taxon>Bacteria</taxon>
        <taxon>Pseudomonadati</taxon>
        <taxon>Pseudomonadota</taxon>
        <taxon>Gammaproteobacteria</taxon>
        <taxon>Lysobacterales</taxon>
        <taxon>Lysobacteraceae</taxon>
        <taxon>Xanthomonas</taxon>
    </lineage>
</organism>
<evidence type="ECO:0000313" key="3">
    <source>
        <dbReference type="EMBL" id="SON79803.1"/>
    </source>
</evidence>
<evidence type="ECO:0000313" key="2">
    <source>
        <dbReference type="EMBL" id="SON76258.1"/>
    </source>
</evidence>
<evidence type="ECO:0000256" key="1">
    <source>
        <dbReference type="SAM" id="MobiDB-lite"/>
    </source>
</evidence>
<name>A0AB38DUQ0_XANCH</name>
<accession>A0AB38DUQ0</accession>
<protein>
    <submittedName>
        <fullName evidence="3">Uncharacterized protein</fullName>
    </submittedName>
</protein>
<evidence type="ECO:0000313" key="5">
    <source>
        <dbReference type="Proteomes" id="UP000234181"/>
    </source>
</evidence>
<keyword evidence="5" id="KW-1185">Reference proteome</keyword>
<reference evidence="4 5" key="1">
    <citation type="submission" date="2017-10" db="EMBL/GenBank/DDBJ databases">
        <authorList>
            <person name="Regsiter A."/>
            <person name="William W."/>
        </authorList>
    </citation>
    <scope>NUCLEOTIDE SEQUENCE [LARGE SCALE GENOMIC DNA]</scope>
    <source>
        <strain evidence="2 5">CFBP6984</strain>
        <strain evidence="3 4">CFBP7430</strain>
    </source>
</reference>